<dbReference type="InterPro" id="IPR003653">
    <property type="entry name" value="Peptidase_C48_C"/>
</dbReference>
<dbReference type="SUPFAM" id="SSF54001">
    <property type="entry name" value="Cysteine proteinases"/>
    <property type="match status" value="1"/>
</dbReference>
<evidence type="ECO:0000313" key="7">
    <source>
        <dbReference type="EnsemblPlants" id="LPERR03G18060.2"/>
    </source>
</evidence>
<dbReference type="AlphaFoldDB" id="A0A0D9VV63"/>
<dbReference type="InterPro" id="IPR038765">
    <property type="entry name" value="Papain-like_cys_pep_sf"/>
</dbReference>
<evidence type="ECO:0000256" key="3">
    <source>
        <dbReference type="ARBA" id="ARBA00022801"/>
    </source>
</evidence>
<keyword evidence="4" id="KW-0788">Thiol protease</keyword>
<evidence type="ECO:0000256" key="4">
    <source>
        <dbReference type="ARBA" id="ARBA00022807"/>
    </source>
</evidence>
<dbReference type="MEROPS" id="C48.A02"/>
<comment type="similarity">
    <text evidence="1">Belongs to the peptidase C48 family.</text>
</comment>
<protein>
    <recommendedName>
        <fullName evidence="6">Ubiquitin-like protease family profile domain-containing protein</fullName>
    </recommendedName>
</protein>
<dbReference type="EnsemblPlants" id="LPERR03G18060.2">
    <property type="protein sequence ID" value="LPERR03G18060.2"/>
    <property type="gene ID" value="LPERR03G18060"/>
</dbReference>
<evidence type="ECO:0000256" key="1">
    <source>
        <dbReference type="ARBA" id="ARBA00005234"/>
    </source>
</evidence>
<dbReference type="GO" id="GO:0006508">
    <property type="term" value="P:proteolysis"/>
    <property type="evidence" value="ECO:0007669"/>
    <property type="project" value="UniProtKB-KW"/>
</dbReference>
<dbReference type="GO" id="GO:0016929">
    <property type="term" value="F:deSUMOylase activity"/>
    <property type="evidence" value="ECO:0007669"/>
    <property type="project" value="TreeGrafter"/>
</dbReference>
<feature type="compositionally biased region" description="Basic residues" evidence="5">
    <location>
        <begin position="11"/>
        <end position="27"/>
    </location>
</feature>
<sequence>MPPSTTSPPAYRHHHRKRHSGGHRRSSSSRSAVLLGVRSFGLRLALAKSPPYHHRRLHDASSVPLPRRLRLRRRRRSVASLRLPIYGPFCLRYLLAAGALVPPLRRKSSLVSMGNFVSLLFGKSSADAAPGAYRSEVPAVEGNLHLWKAPSANRAEKDHLQELFKPLTDEEECEVNSILCGSDYSKKIIVMHESSNIEITKEKFWCLRTRGWLNDEVINLYLELLKERAEREPERFLKCHFFNTFFYKKIFVPVHIGMHWCLAIINMKDRSFQYLDSLGSVDHVVLNILARYIMDELNDKSNIKVDTSSWLEIRESIPLQQNGWDCGMFMLKFIDFHSRGVGLNFNQDLILIE</sequence>
<feature type="domain" description="Ubiquitin-like protease family profile" evidence="6">
    <location>
        <begin position="197"/>
        <end position="337"/>
    </location>
</feature>
<dbReference type="GO" id="GO:0016926">
    <property type="term" value="P:protein desumoylation"/>
    <property type="evidence" value="ECO:0007669"/>
    <property type="project" value="TreeGrafter"/>
</dbReference>
<keyword evidence="3" id="KW-0378">Hydrolase</keyword>
<reference evidence="7" key="3">
    <citation type="submission" date="2015-04" db="UniProtKB">
        <authorList>
            <consortium name="EnsemblPlants"/>
        </authorList>
    </citation>
    <scope>IDENTIFICATION</scope>
</reference>
<dbReference type="Proteomes" id="UP000032180">
    <property type="component" value="Chromosome 3"/>
</dbReference>
<evidence type="ECO:0000259" key="6">
    <source>
        <dbReference type="PROSITE" id="PS50600"/>
    </source>
</evidence>
<dbReference type="GO" id="GO:0005634">
    <property type="term" value="C:nucleus"/>
    <property type="evidence" value="ECO:0007669"/>
    <property type="project" value="TreeGrafter"/>
</dbReference>
<feature type="region of interest" description="Disordered" evidence="5">
    <location>
        <begin position="1"/>
        <end position="30"/>
    </location>
</feature>
<keyword evidence="8" id="KW-1185">Reference proteome</keyword>
<reference evidence="8" key="2">
    <citation type="submission" date="2013-12" db="EMBL/GenBank/DDBJ databases">
        <authorList>
            <person name="Yu Y."/>
            <person name="Lee S."/>
            <person name="de Baynast K."/>
            <person name="Wissotski M."/>
            <person name="Liu L."/>
            <person name="Talag J."/>
            <person name="Goicoechea J."/>
            <person name="Angelova A."/>
            <person name="Jetty R."/>
            <person name="Kudrna D."/>
            <person name="Golser W."/>
            <person name="Rivera L."/>
            <person name="Zhang J."/>
            <person name="Wing R."/>
        </authorList>
    </citation>
    <scope>NUCLEOTIDE SEQUENCE</scope>
</reference>
<evidence type="ECO:0000313" key="8">
    <source>
        <dbReference type="Proteomes" id="UP000032180"/>
    </source>
</evidence>
<reference evidence="7 8" key="1">
    <citation type="submission" date="2012-08" db="EMBL/GenBank/DDBJ databases">
        <title>Oryza genome evolution.</title>
        <authorList>
            <person name="Wing R.A."/>
        </authorList>
    </citation>
    <scope>NUCLEOTIDE SEQUENCE</scope>
</reference>
<dbReference type="PANTHER" id="PTHR12606:SF103">
    <property type="entry name" value="OS04G0639700 PROTEIN"/>
    <property type="match status" value="1"/>
</dbReference>
<dbReference type="Gramene" id="LPERR03G18060.2">
    <property type="protein sequence ID" value="LPERR03G18060.2"/>
    <property type="gene ID" value="LPERR03G18060"/>
</dbReference>
<dbReference type="PROSITE" id="PS50600">
    <property type="entry name" value="ULP_PROTEASE"/>
    <property type="match status" value="1"/>
</dbReference>
<evidence type="ECO:0000256" key="5">
    <source>
        <dbReference type="SAM" id="MobiDB-lite"/>
    </source>
</evidence>
<dbReference type="Gene3D" id="3.40.395.10">
    <property type="entry name" value="Adenoviral Proteinase, Chain A"/>
    <property type="match status" value="1"/>
</dbReference>
<proteinExistence type="inferred from homology"/>
<evidence type="ECO:0000256" key="2">
    <source>
        <dbReference type="ARBA" id="ARBA00022670"/>
    </source>
</evidence>
<dbReference type="PANTHER" id="PTHR12606">
    <property type="entry name" value="SENTRIN/SUMO-SPECIFIC PROTEASE"/>
    <property type="match status" value="1"/>
</dbReference>
<accession>A0A0D9VV63</accession>
<name>A0A0D9VV63_9ORYZ</name>
<dbReference type="Pfam" id="PF02902">
    <property type="entry name" value="Peptidase_C48"/>
    <property type="match status" value="1"/>
</dbReference>
<keyword evidence="2" id="KW-0645">Protease</keyword>
<organism evidence="7 8">
    <name type="scientific">Leersia perrieri</name>
    <dbReference type="NCBI Taxonomy" id="77586"/>
    <lineage>
        <taxon>Eukaryota</taxon>
        <taxon>Viridiplantae</taxon>
        <taxon>Streptophyta</taxon>
        <taxon>Embryophyta</taxon>
        <taxon>Tracheophyta</taxon>
        <taxon>Spermatophyta</taxon>
        <taxon>Magnoliopsida</taxon>
        <taxon>Liliopsida</taxon>
        <taxon>Poales</taxon>
        <taxon>Poaceae</taxon>
        <taxon>BOP clade</taxon>
        <taxon>Oryzoideae</taxon>
        <taxon>Oryzeae</taxon>
        <taxon>Oryzinae</taxon>
        <taxon>Leersia</taxon>
    </lineage>
</organism>